<protein>
    <submittedName>
        <fullName evidence="13">Serine protease</fullName>
    </submittedName>
</protein>
<evidence type="ECO:0000256" key="8">
    <source>
        <dbReference type="PIRSR" id="PIRSR001134-1"/>
    </source>
</evidence>
<evidence type="ECO:0000256" key="6">
    <source>
        <dbReference type="ARBA" id="ARBA00023145"/>
    </source>
</evidence>
<evidence type="ECO:0000256" key="1">
    <source>
        <dbReference type="ARBA" id="ARBA00007664"/>
    </source>
</evidence>
<feature type="domain" description="Peptidase S1A alpha-lytic prodomain" evidence="12">
    <location>
        <begin position="38"/>
        <end position="96"/>
    </location>
</feature>
<keyword evidence="2 13" id="KW-0645">Protease</keyword>
<evidence type="ECO:0000256" key="7">
    <source>
        <dbReference type="ARBA" id="ARBA00023157"/>
    </source>
</evidence>
<dbReference type="InterPro" id="IPR018114">
    <property type="entry name" value="TRYPSIN_HIS"/>
</dbReference>
<evidence type="ECO:0000256" key="4">
    <source>
        <dbReference type="ARBA" id="ARBA00022801"/>
    </source>
</evidence>
<proteinExistence type="inferred from homology"/>
<feature type="disulfide bond" evidence="9">
    <location>
        <begin position="125"/>
        <end position="145"/>
    </location>
</feature>
<feature type="active site" description="Charge relay system" evidence="8">
    <location>
        <position position="144"/>
    </location>
</feature>
<dbReference type="PRINTS" id="PR00861">
    <property type="entry name" value="ALYTICPTASE"/>
</dbReference>
<dbReference type="EMBL" id="JZDQ02000009">
    <property type="protein sequence ID" value="OIJ27403.1"/>
    <property type="molecule type" value="Genomic_DNA"/>
</dbReference>
<evidence type="ECO:0000256" key="10">
    <source>
        <dbReference type="SAM" id="SignalP"/>
    </source>
</evidence>
<keyword evidence="5" id="KW-0720">Serine protease</keyword>
<dbReference type="InterPro" id="IPR001316">
    <property type="entry name" value="Pept_S1A_streptogrisin"/>
</dbReference>
<dbReference type="InterPro" id="IPR006311">
    <property type="entry name" value="TAT_signal"/>
</dbReference>
<dbReference type="STRING" id="1844.UG56_008045"/>
<evidence type="ECO:0000256" key="5">
    <source>
        <dbReference type="ARBA" id="ARBA00022825"/>
    </source>
</evidence>
<feature type="chain" id="PRO_5009630596" evidence="10">
    <location>
        <begin position="31"/>
        <end position="290"/>
    </location>
</feature>
<evidence type="ECO:0000256" key="3">
    <source>
        <dbReference type="ARBA" id="ARBA00022729"/>
    </source>
</evidence>
<evidence type="ECO:0000256" key="9">
    <source>
        <dbReference type="PIRSR" id="PIRSR001134-2"/>
    </source>
</evidence>
<comment type="similarity">
    <text evidence="1">Belongs to the peptidase S1 family.</text>
</comment>
<evidence type="ECO:0000259" key="11">
    <source>
        <dbReference type="Pfam" id="PF00089"/>
    </source>
</evidence>
<dbReference type="PROSITE" id="PS00134">
    <property type="entry name" value="TRYPSIN_HIS"/>
    <property type="match status" value="1"/>
</dbReference>
<keyword evidence="3 10" id="KW-0732">Signal</keyword>
<dbReference type="SUPFAM" id="SSF50494">
    <property type="entry name" value="Trypsin-like serine proteases"/>
    <property type="match status" value="1"/>
</dbReference>
<dbReference type="PIRSF" id="PIRSF001134">
    <property type="entry name" value="Streptogrisin"/>
    <property type="match status" value="1"/>
</dbReference>
<feature type="active site" description="Charge relay system" evidence="8">
    <location>
        <position position="246"/>
    </location>
</feature>
<keyword evidence="14" id="KW-1185">Reference proteome</keyword>
<name>A0A1J4N7A3_9ACTN</name>
<keyword evidence="4" id="KW-0378">Hydrolase</keyword>
<dbReference type="InterPro" id="IPR033116">
    <property type="entry name" value="TRYPSIN_SER"/>
</dbReference>
<dbReference type="GO" id="GO:0004252">
    <property type="term" value="F:serine-type endopeptidase activity"/>
    <property type="evidence" value="ECO:0007669"/>
    <property type="project" value="InterPro"/>
</dbReference>
<dbReference type="GO" id="GO:0005576">
    <property type="term" value="C:extracellular region"/>
    <property type="evidence" value="ECO:0007669"/>
    <property type="project" value="InterPro"/>
</dbReference>
<dbReference type="PROSITE" id="PS00135">
    <property type="entry name" value="TRYPSIN_SER"/>
    <property type="match status" value="1"/>
</dbReference>
<dbReference type="AlphaFoldDB" id="A0A1J4N7A3"/>
<dbReference type="InterPro" id="IPR001254">
    <property type="entry name" value="Trypsin_dom"/>
</dbReference>
<dbReference type="PROSITE" id="PS51318">
    <property type="entry name" value="TAT"/>
    <property type="match status" value="1"/>
</dbReference>
<feature type="signal peptide" evidence="10">
    <location>
        <begin position="1"/>
        <end position="30"/>
    </location>
</feature>
<feature type="active site" description="Charge relay system" evidence="8">
    <location>
        <position position="174"/>
    </location>
</feature>
<gene>
    <name evidence="13" type="ORF">UG56_008045</name>
</gene>
<dbReference type="GO" id="GO:0006508">
    <property type="term" value="P:proteolysis"/>
    <property type="evidence" value="ECO:0007669"/>
    <property type="project" value="UniProtKB-KW"/>
</dbReference>
<evidence type="ECO:0000256" key="2">
    <source>
        <dbReference type="ARBA" id="ARBA00022670"/>
    </source>
</evidence>
<evidence type="ECO:0000313" key="14">
    <source>
        <dbReference type="Proteomes" id="UP000033772"/>
    </source>
</evidence>
<dbReference type="InterPro" id="IPR009003">
    <property type="entry name" value="Peptidase_S1_PA"/>
</dbReference>
<accession>A0A1J4N7A3</accession>
<dbReference type="InterPro" id="IPR043504">
    <property type="entry name" value="Peptidase_S1_PA_chymotrypsin"/>
</dbReference>
<organism evidence="13 14">
    <name type="scientific">Nocardioides luteus</name>
    <dbReference type="NCBI Taxonomy" id="1844"/>
    <lineage>
        <taxon>Bacteria</taxon>
        <taxon>Bacillati</taxon>
        <taxon>Actinomycetota</taxon>
        <taxon>Actinomycetes</taxon>
        <taxon>Propionibacteriales</taxon>
        <taxon>Nocardioidaceae</taxon>
        <taxon>Nocardioides</taxon>
    </lineage>
</organism>
<evidence type="ECO:0000259" key="12">
    <source>
        <dbReference type="Pfam" id="PF02983"/>
    </source>
</evidence>
<dbReference type="Pfam" id="PF02983">
    <property type="entry name" value="Pro_Al_protease"/>
    <property type="match status" value="1"/>
</dbReference>
<dbReference type="CDD" id="cd21112">
    <property type="entry name" value="alphaLP-like"/>
    <property type="match status" value="1"/>
</dbReference>
<reference evidence="13" key="1">
    <citation type="submission" date="2016-10" db="EMBL/GenBank/DDBJ databases">
        <title>Draft Genome Sequence of Nocardioides luteus Strain BAFB, an Alkane-Degrading Bacterium Isolated from JP-7 Polluted Soil.</title>
        <authorList>
            <person name="Brown L."/>
            <person name="Ruiz O.N."/>
            <person name="Gunasekera T."/>
        </authorList>
    </citation>
    <scope>NUCLEOTIDE SEQUENCE [LARGE SCALE GENOMIC DNA]</scope>
    <source>
        <strain evidence="13">BAFB</strain>
    </source>
</reference>
<dbReference type="InterPro" id="IPR004236">
    <property type="entry name" value="Pept_S1_alpha_lytic"/>
</dbReference>
<dbReference type="Proteomes" id="UP000033772">
    <property type="component" value="Unassembled WGS sequence"/>
</dbReference>
<dbReference type="Gene3D" id="2.40.10.10">
    <property type="entry name" value="Trypsin-like serine proteases"/>
    <property type="match status" value="2"/>
</dbReference>
<feature type="domain" description="Peptidase S1" evidence="11">
    <location>
        <begin position="135"/>
        <end position="282"/>
    </location>
</feature>
<feature type="disulfide bond" evidence="9">
    <location>
        <begin position="240"/>
        <end position="267"/>
    </location>
</feature>
<sequence>MRFTRSRNRLLAAAVGLGLAATAAAMPAVAAPPEQKRNARALAAVYSAVDAAVNRSALSGIAWYTDEATGKVVVTADSTVPEGALSKLTDAVGVDADAITLKRAEGEFKPFLGPGDAIHGGGYRCSLGFNVRSNGTHYFLTAGHCADEVETWYTNSGQTTRIGPTVKSSFPGNDYALVRYANSSLSHQGGYSVGDARVGQRVTRDGSSTGVHSGEVEALDVSVRYRGSGTVRGMIQTDICAESGDSGGPLYAGSTALGITSGGSGDCSSGGTTFYQPVREALNAYDVNIY</sequence>
<keyword evidence="6" id="KW-0865">Zymogen</keyword>
<keyword evidence="7 9" id="KW-1015">Disulfide bond</keyword>
<comment type="caution">
    <text evidence="13">The sequence shown here is derived from an EMBL/GenBank/DDBJ whole genome shotgun (WGS) entry which is preliminary data.</text>
</comment>
<dbReference type="Pfam" id="PF00089">
    <property type="entry name" value="Trypsin"/>
    <property type="match status" value="1"/>
</dbReference>
<evidence type="ECO:0000313" key="13">
    <source>
        <dbReference type="EMBL" id="OIJ27403.1"/>
    </source>
</evidence>